<comment type="subcellular location">
    <subcellularLocation>
        <location evidence="1">Cell membrane</location>
        <topology evidence="1">Multi-pass membrane protein</topology>
    </subcellularLocation>
</comment>
<dbReference type="SUPFAM" id="SSF103473">
    <property type="entry name" value="MFS general substrate transporter"/>
    <property type="match status" value="1"/>
</dbReference>
<evidence type="ECO:0000259" key="6">
    <source>
        <dbReference type="PROSITE" id="PS50850"/>
    </source>
</evidence>
<dbReference type="InterPro" id="IPR020846">
    <property type="entry name" value="MFS_dom"/>
</dbReference>
<dbReference type="Pfam" id="PF07690">
    <property type="entry name" value="MFS_1"/>
    <property type="match status" value="1"/>
</dbReference>
<evidence type="ECO:0000256" key="4">
    <source>
        <dbReference type="ARBA" id="ARBA00023136"/>
    </source>
</evidence>
<feature type="transmembrane region" description="Helical" evidence="5">
    <location>
        <begin position="148"/>
        <end position="169"/>
    </location>
</feature>
<sequence>MSQTDAARPATPAAPAHPGISRALTLLLAVATGAIAANVYYAQPLLAVIARSLGTSTGAAGAVITVTQLGFAVGLVCVLPLADIVKRRSLVSVLLLLDAAALAAVGFAPRLAVALVAFAALGLANVAAQVLVPAAAHLADDTQRGRTVATVISGLLTGMLLARTVAGIVTELVGWRPLFLGAAVLMILVNVVLRRALHGIDAAPGRPVGYGEVLRSTVRVYRAEAAVRVRSAYGALGFAAFSVFWSTAALHLSRAPFGYSPAVIGLFGLLGAAGATAANLTGRVRRHTHPMPTAAAIALIAVAYAVLLAAGNTLGGIIAGVLILDIGVQGLHVLNQRVIYDVDAAARNRVNSVYMTFYFLGGALGSALASFVWPRAGWTGICLTGLGVTALATALWARTSGRVHRAARHTR</sequence>
<feature type="domain" description="Major facilitator superfamily (MFS) profile" evidence="6">
    <location>
        <begin position="24"/>
        <end position="402"/>
    </location>
</feature>
<feature type="transmembrane region" description="Helical" evidence="5">
    <location>
        <begin position="114"/>
        <end position="136"/>
    </location>
</feature>
<feature type="transmembrane region" description="Helical" evidence="5">
    <location>
        <begin position="175"/>
        <end position="193"/>
    </location>
</feature>
<feature type="transmembrane region" description="Helical" evidence="5">
    <location>
        <begin position="232"/>
        <end position="252"/>
    </location>
</feature>
<feature type="transmembrane region" description="Helical" evidence="5">
    <location>
        <begin position="355"/>
        <end position="372"/>
    </location>
</feature>
<comment type="caution">
    <text evidence="7">The sequence shown here is derived from an EMBL/GenBank/DDBJ whole genome shotgun (WGS) entry which is preliminary data.</text>
</comment>
<feature type="transmembrane region" description="Helical" evidence="5">
    <location>
        <begin position="316"/>
        <end position="334"/>
    </location>
</feature>
<evidence type="ECO:0000256" key="1">
    <source>
        <dbReference type="ARBA" id="ARBA00004651"/>
    </source>
</evidence>
<protein>
    <submittedName>
        <fullName evidence="7">MFS transporter</fullName>
    </submittedName>
</protein>
<feature type="transmembrane region" description="Helical" evidence="5">
    <location>
        <begin position="292"/>
        <end position="310"/>
    </location>
</feature>
<dbReference type="PANTHER" id="PTHR42910">
    <property type="entry name" value="TRANSPORTER SCO4007-RELATED"/>
    <property type="match status" value="1"/>
</dbReference>
<dbReference type="RefSeq" id="WP_051818509.1">
    <property type="nucleotide sequence ID" value="NZ_JBFAEG010000034.1"/>
</dbReference>
<gene>
    <name evidence="7" type="ORF">AB0H04_36320</name>
</gene>
<reference evidence="7 8" key="1">
    <citation type="submission" date="2024-06" db="EMBL/GenBank/DDBJ databases">
        <title>The Natural Products Discovery Center: Release of the First 8490 Sequenced Strains for Exploring Actinobacteria Biosynthetic Diversity.</title>
        <authorList>
            <person name="Kalkreuter E."/>
            <person name="Kautsar S.A."/>
            <person name="Yang D."/>
            <person name="Bader C.D."/>
            <person name="Teijaro C.N."/>
            <person name="Fluegel L."/>
            <person name="Davis C.M."/>
            <person name="Simpson J.R."/>
            <person name="Lauterbach L."/>
            <person name="Steele A.D."/>
            <person name="Gui C."/>
            <person name="Meng S."/>
            <person name="Li G."/>
            <person name="Viehrig K."/>
            <person name="Ye F."/>
            <person name="Su P."/>
            <person name="Kiefer A.F."/>
            <person name="Nichols A."/>
            <person name="Cepeda A.J."/>
            <person name="Yan W."/>
            <person name="Fan B."/>
            <person name="Jiang Y."/>
            <person name="Adhikari A."/>
            <person name="Zheng C.-J."/>
            <person name="Schuster L."/>
            <person name="Cowan T.M."/>
            <person name="Smanski M.J."/>
            <person name="Chevrette M.G."/>
            <person name="De Carvalho L.P.S."/>
            <person name="Shen B."/>
        </authorList>
    </citation>
    <scope>NUCLEOTIDE SEQUENCE [LARGE SCALE GENOMIC DNA]</scope>
    <source>
        <strain evidence="7 8">NPDC020594</strain>
    </source>
</reference>
<evidence type="ECO:0000256" key="2">
    <source>
        <dbReference type="ARBA" id="ARBA00022692"/>
    </source>
</evidence>
<feature type="transmembrane region" description="Helical" evidence="5">
    <location>
        <begin position="23"/>
        <end position="42"/>
    </location>
</feature>
<accession>A0ABV3AJX1</accession>
<proteinExistence type="predicted"/>
<evidence type="ECO:0000256" key="3">
    <source>
        <dbReference type="ARBA" id="ARBA00022989"/>
    </source>
</evidence>
<dbReference type="InterPro" id="IPR036259">
    <property type="entry name" value="MFS_trans_sf"/>
</dbReference>
<feature type="transmembrane region" description="Helical" evidence="5">
    <location>
        <begin position="62"/>
        <end position="82"/>
    </location>
</feature>
<evidence type="ECO:0000313" key="8">
    <source>
        <dbReference type="Proteomes" id="UP001551011"/>
    </source>
</evidence>
<dbReference type="PANTHER" id="PTHR42910:SF1">
    <property type="entry name" value="MAJOR FACILITATOR SUPERFAMILY (MFS) PROFILE DOMAIN-CONTAINING PROTEIN"/>
    <property type="match status" value="1"/>
</dbReference>
<feature type="transmembrane region" description="Helical" evidence="5">
    <location>
        <begin position="378"/>
        <end position="397"/>
    </location>
</feature>
<evidence type="ECO:0000313" key="7">
    <source>
        <dbReference type="EMBL" id="MEU5712249.1"/>
    </source>
</evidence>
<dbReference type="Gene3D" id="1.20.1250.20">
    <property type="entry name" value="MFS general substrate transporter like domains"/>
    <property type="match status" value="1"/>
</dbReference>
<keyword evidence="8" id="KW-1185">Reference proteome</keyword>
<keyword evidence="2 5" id="KW-0812">Transmembrane</keyword>
<feature type="transmembrane region" description="Helical" evidence="5">
    <location>
        <begin position="258"/>
        <end position="280"/>
    </location>
</feature>
<dbReference type="CDD" id="cd17324">
    <property type="entry name" value="MFS_NepI_like"/>
    <property type="match status" value="1"/>
</dbReference>
<dbReference type="Proteomes" id="UP001551011">
    <property type="component" value="Unassembled WGS sequence"/>
</dbReference>
<keyword evidence="3 5" id="KW-1133">Transmembrane helix</keyword>
<keyword evidence="4 5" id="KW-0472">Membrane</keyword>
<dbReference type="EMBL" id="JBFAEG010000034">
    <property type="protein sequence ID" value="MEU5712249.1"/>
    <property type="molecule type" value="Genomic_DNA"/>
</dbReference>
<name>A0ABV3AJX1_9ACTN</name>
<evidence type="ECO:0000256" key="5">
    <source>
        <dbReference type="SAM" id="Phobius"/>
    </source>
</evidence>
<dbReference type="PROSITE" id="PS50850">
    <property type="entry name" value="MFS"/>
    <property type="match status" value="1"/>
</dbReference>
<feature type="transmembrane region" description="Helical" evidence="5">
    <location>
        <begin position="89"/>
        <end position="108"/>
    </location>
</feature>
<organism evidence="7 8">
    <name type="scientific">Streptomyces flaveolus</name>
    <dbReference type="NCBI Taxonomy" id="67297"/>
    <lineage>
        <taxon>Bacteria</taxon>
        <taxon>Bacillati</taxon>
        <taxon>Actinomycetota</taxon>
        <taxon>Actinomycetes</taxon>
        <taxon>Kitasatosporales</taxon>
        <taxon>Streptomycetaceae</taxon>
        <taxon>Streptomyces</taxon>
    </lineage>
</organism>
<dbReference type="InterPro" id="IPR011701">
    <property type="entry name" value="MFS"/>
</dbReference>